<evidence type="ECO:0000313" key="2">
    <source>
        <dbReference type="Proteomes" id="UP000193920"/>
    </source>
</evidence>
<dbReference type="AlphaFoldDB" id="A0A1Y2AKY3"/>
<organism evidence="1 2">
    <name type="scientific">Neocallimastix californiae</name>
    <dbReference type="NCBI Taxonomy" id="1754190"/>
    <lineage>
        <taxon>Eukaryota</taxon>
        <taxon>Fungi</taxon>
        <taxon>Fungi incertae sedis</taxon>
        <taxon>Chytridiomycota</taxon>
        <taxon>Chytridiomycota incertae sedis</taxon>
        <taxon>Neocallimastigomycetes</taxon>
        <taxon>Neocallimastigales</taxon>
        <taxon>Neocallimastigaceae</taxon>
        <taxon>Neocallimastix</taxon>
    </lineage>
</organism>
<name>A0A1Y2AKY3_9FUNG</name>
<comment type="caution">
    <text evidence="1">The sequence shown here is derived from an EMBL/GenBank/DDBJ whole genome shotgun (WGS) entry which is preliminary data.</text>
</comment>
<dbReference type="EMBL" id="MCOG01000240">
    <property type="protein sequence ID" value="ORY22950.1"/>
    <property type="molecule type" value="Genomic_DNA"/>
</dbReference>
<sequence length="156" mass="18284">MENFRKIACVEPDNMKLKNLKERIKKSDVKNGITIYPNTIQNIKLKDFFNIATCFLSLNNFNYSDVESMLNNISQNINGIFIVLFMDYSLFNGDIDSPCIKYRQCIDTNKNKFLDSLDKESPVYLLGNLRYVNKECDNKMFVNIKFQFNKTLLKCN</sequence>
<reference evidence="1 2" key="1">
    <citation type="submission" date="2016-08" db="EMBL/GenBank/DDBJ databases">
        <title>A Parts List for Fungal Cellulosomes Revealed by Comparative Genomics.</title>
        <authorList>
            <consortium name="DOE Joint Genome Institute"/>
            <person name="Haitjema C.H."/>
            <person name="Gilmore S.P."/>
            <person name="Henske J.K."/>
            <person name="Solomon K.V."/>
            <person name="De Groot R."/>
            <person name="Kuo A."/>
            <person name="Mondo S.J."/>
            <person name="Salamov A.A."/>
            <person name="Labutti K."/>
            <person name="Zhao Z."/>
            <person name="Chiniquy J."/>
            <person name="Barry K."/>
            <person name="Brewer H.M."/>
            <person name="Purvine S.O."/>
            <person name="Wright A.T."/>
            <person name="Boxma B."/>
            <person name="Van Alen T."/>
            <person name="Hackstein J.H."/>
            <person name="Baker S.E."/>
            <person name="Grigoriev I.V."/>
            <person name="O'Malley M.A."/>
        </authorList>
    </citation>
    <scope>NUCLEOTIDE SEQUENCE [LARGE SCALE GENOMIC DNA]</scope>
    <source>
        <strain evidence="1 2">G1</strain>
    </source>
</reference>
<dbReference type="InterPro" id="IPR029063">
    <property type="entry name" value="SAM-dependent_MTases_sf"/>
</dbReference>
<keyword evidence="2" id="KW-1185">Reference proteome</keyword>
<accession>A0A1Y2AKY3</accession>
<proteinExistence type="predicted"/>
<dbReference type="Proteomes" id="UP000193920">
    <property type="component" value="Unassembled WGS sequence"/>
</dbReference>
<protein>
    <submittedName>
        <fullName evidence="1">Uncharacterized protein</fullName>
    </submittedName>
</protein>
<dbReference type="SUPFAM" id="SSF53335">
    <property type="entry name" value="S-adenosyl-L-methionine-dependent methyltransferases"/>
    <property type="match status" value="1"/>
</dbReference>
<gene>
    <name evidence="1" type="ORF">LY90DRAFT_515260</name>
</gene>
<evidence type="ECO:0000313" key="1">
    <source>
        <dbReference type="EMBL" id="ORY22950.1"/>
    </source>
</evidence>